<evidence type="ECO:0000313" key="3">
    <source>
        <dbReference type="Proteomes" id="UP000255326"/>
    </source>
</evidence>
<dbReference type="AlphaFoldDB" id="A0A370GI45"/>
<keyword evidence="3" id="KW-1185">Reference proteome</keyword>
<comment type="caution">
    <text evidence="2">The sequence shown here is derived from an EMBL/GenBank/DDBJ whole genome shotgun (WGS) entry which is preliminary data.</text>
</comment>
<name>A0A370GI45_9BACI</name>
<evidence type="ECO:0000256" key="1">
    <source>
        <dbReference type="SAM" id="MobiDB-lite"/>
    </source>
</evidence>
<dbReference type="Proteomes" id="UP000255326">
    <property type="component" value="Unassembled WGS sequence"/>
</dbReference>
<sequence length="35" mass="3824">MKNKGKNTNEKQEVRQNTKAGSGNPKLNGPNRPST</sequence>
<evidence type="ECO:0000313" key="2">
    <source>
        <dbReference type="EMBL" id="RDI43030.1"/>
    </source>
</evidence>
<dbReference type="EMBL" id="QQAY01000004">
    <property type="protein sequence ID" value="RDI43030.1"/>
    <property type="molecule type" value="Genomic_DNA"/>
</dbReference>
<accession>A0A370GI45</accession>
<protein>
    <submittedName>
        <fullName evidence="2">Uncharacterized protein</fullName>
    </submittedName>
</protein>
<feature type="region of interest" description="Disordered" evidence="1">
    <location>
        <begin position="1"/>
        <end position="35"/>
    </location>
</feature>
<gene>
    <name evidence="2" type="ORF">DFR59_10480</name>
</gene>
<reference evidence="2 3" key="1">
    <citation type="submission" date="2018-07" db="EMBL/GenBank/DDBJ databases">
        <title>Genomic Encyclopedia of Type Strains, Phase IV (KMG-IV): sequencing the most valuable type-strain genomes for metagenomic binning, comparative biology and taxonomic classification.</title>
        <authorList>
            <person name="Goeker M."/>
        </authorList>
    </citation>
    <scope>NUCLEOTIDE SEQUENCE [LARGE SCALE GENOMIC DNA]</scope>
    <source>
        <strain evidence="2 3">DSM 25281</strain>
    </source>
</reference>
<proteinExistence type="predicted"/>
<feature type="compositionally biased region" description="Basic and acidic residues" evidence="1">
    <location>
        <begin position="7"/>
        <end position="16"/>
    </location>
</feature>
<organism evidence="2 3">
    <name type="scientific">Falsibacillus pallidus</name>
    <dbReference type="NCBI Taxonomy" id="493781"/>
    <lineage>
        <taxon>Bacteria</taxon>
        <taxon>Bacillati</taxon>
        <taxon>Bacillota</taxon>
        <taxon>Bacilli</taxon>
        <taxon>Bacillales</taxon>
        <taxon>Bacillaceae</taxon>
        <taxon>Falsibacillus</taxon>
    </lineage>
</organism>